<dbReference type="InterPro" id="IPR010921">
    <property type="entry name" value="Trp_repressor/repl_initiator"/>
</dbReference>
<reference evidence="3 4" key="1">
    <citation type="submission" date="2018-06" db="EMBL/GenBank/DDBJ databases">
        <title>Genomic Encyclopedia of Type Strains, Phase IV (KMG-IV): sequencing the most valuable type-strain genomes for metagenomic binning, comparative biology and taxonomic classification.</title>
        <authorList>
            <person name="Goeker M."/>
        </authorList>
    </citation>
    <scope>NUCLEOTIDE SEQUENCE [LARGE SCALE GENOMIC DNA]</scope>
    <source>
        <strain evidence="3 4">DSM 22112</strain>
    </source>
</reference>
<comment type="similarity">
    <text evidence="1">Belongs to the IS150/IS1296 orfA family.</text>
</comment>
<evidence type="ECO:0000313" key="4">
    <source>
        <dbReference type="Proteomes" id="UP000253490"/>
    </source>
</evidence>
<dbReference type="PANTHER" id="PTHR33795">
    <property type="entry name" value="INSERTION ELEMENT IS150 PROTEIN INSJ"/>
    <property type="match status" value="1"/>
</dbReference>
<gene>
    <name evidence="3" type="ORF">DES36_105162</name>
</gene>
<dbReference type="EMBL" id="QNRX01000005">
    <property type="protein sequence ID" value="RBP66777.1"/>
    <property type="molecule type" value="Genomic_DNA"/>
</dbReference>
<dbReference type="InterPro" id="IPR052057">
    <property type="entry name" value="IS150/IS1296_orfA-like"/>
</dbReference>
<dbReference type="PANTHER" id="PTHR33795:SF1">
    <property type="entry name" value="INSERTION ELEMENT IS150 PROTEIN INSJ"/>
    <property type="match status" value="1"/>
</dbReference>
<protein>
    <submittedName>
        <fullName evidence="3">Transposase-like protein</fullName>
    </submittedName>
</protein>
<sequence length="119" mass="14003">MSKKKKVSADIKLIAVKEYLAGNGSLTTIGKKYGVTESLFRKWVAKYRDFGDSAFIQTTHCNHYMLEFKMKVVSEYLDRKGSLYNLAVKYKIPSHITLSRWVLKYNSHEELKFPQQYYY</sequence>
<name>A0A366IAL5_9FIRM</name>
<feature type="domain" description="Insertion element IS150 protein InsJ-like helix-turn-helix" evidence="2">
    <location>
        <begin position="12"/>
        <end position="54"/>
    </location>
</feature>
<evidence type="ECO:0000313" key="3">
    <source>
        <dbReference type="EMBL" id="RBP66777.1"/>
    </source>
</evidence>
<dbReference type="SUPFAM" id="SSF48295">
    <property type="entry name" value="TrpR-like"/>
    <property type="match status" value="2"/>
</dbReference>
<dbReference type="RefSeq" id="WP_113920207.1">
    <property type="nucleotide sequence ID" value="NZ_QNRX01000005.1"/>
</dbReference>
<dbReference type="InterPro" id="IPR036388">
    <property type="entry name" value="WH-like_DNA-bd_sf"/>
</dbReference>
<dbReference type="Proteomes" id="UP000253490">
    <property type="component" value="Unassembled WGS sequence"/>
</dbReference>
<comment type="caution">
    <text evidence="3">The sequence shown here is derived from an EMBL/GenBank/DDBJ whole genome shotgun (WGS) entry which is preliminary data.</text>
</comment>
<dbReference type="InterPro" id="IPR055247">
    <property type="entry name" value="InsJ-like_HTH"/>
</dbReference>
<keyword evidence="4" id="KW-1185">Reference proteome</keyword>
<dbReference type="Pfam" id="PF13518">
    <property type="entry name" value="HTH_28"/>
    <property type="match status" value="1"/>
</dbReference>
<organism evidence="3 4">
    <name type="scientific">Alkalibaculum bacchi</name>
    <dbReference type="NCBI Taxonomy" id="645887"/>
    <lineage>
        <taxon>Bacteria</taxon>
        <taxon>Bacillati</taxon>
        <taxon>Bacillota</taxon>
        <taxon>Clostridia</taxon>
        <taxon>Eubacteriales</taxon>
        <taxon>Eubacteriaceae</taxon>
        <taxon>Alkalibaculum</taxon>
    </lineage>
</organism>
<dbReference type="OrthoDB" id="1766038at2"/>
<dbReference type="GO" id="GO:0043565">
    <property type="term" value="F:sequence-specific DNA binding"/>
    <property type="evidence" value="ECO:0007669"/>
    <property type="project" value="InterPro"/>
</dbReference>
<dbReference type="AlphaFoldDB" id="A0A366IAL5"/>
<dbReference type="Gene3D" id="1.10.10.10">
    <property type="entry name" value="Winged helix-like DNA-binding domain superfamily/Winged helix DNA-binding domain"/>
    <property type="match status" value="2"/>
</dbReference>
<evidence type="ECO:0000256" key="1">
    <source>
        <dbReference type="ARBA" id="ARBA00038232"/>
    </source>
</evidence>
<evidence type="ECO:0000259" key="2">
    <source>
        <dbReference type="Pfam" id="PF13518"/>
    </source>
</evidence>
<accession>A0A366IAL5</accession>
<proteinExistence type="inferred from homology"/>